<dbReference type="Proteomes" id="UP000199529">
    <property type="component" value="Unassembled WGS sequence"/>
</dbReference>
<accession>A0A1H3SJ07</accession>
<evidence type="ECO:0000313" key="4">
    <source>
        <dbReference type="Proteomes" id="UP000199529"/>
    </source>
</evidence>
<feature type="chain" id="PRO_5011644846" description="Secreted protein" evidence="2">
    <location>
        <begin position="25"/>
        <end position="90"/>
    </location>
</feature>
<dbReference type="STRING" id="418495.SAMN05216215_106543"/>
<protein>
    <recommendedName>
        <fullName evidence="5">Secreted protein</fullName>
    </recommendedName>
</protein>
<dbReference type="AlphaFoldDB" id="A0A1H3SJ07"/>
<gene>
    <name evidence="3" type="ORF">SAMN05216215_106543</name>
</gene>
<keyword evidence="2" id="KW-0732">Signal</keyword>
<feature type="compositionally biased region" description="Polar residues" evidence="1">
    <location>
        <begin position="71"/>
        <end position="90"/>
    </location>
</feature>
<proteinExistence type="predicted"/>
<feature type="compositionally biased region" description="Basic residues" evidence="1">
    <location>
        <begin position="61"/>
        <end position="70"/>
    </location>
</feature>
<evidence type="ECO:0008006" key="5">
    <source>
        <dbReference type="Google" id="ProtNLM"/>
    </source>
</evidence>
<dbReference type="RefSeq" id="WP_093276684.1">
    <property type="nucleotide sequence ID" value="NZ_FNOK01000065.1"/>
</dbReference>
<name>A0A1H3SJ07_9PSEU</name>
<feature type="region of interest" description="Disordered" evidence="1">
    <location>
        <begin position="20"/>
        <end position="90"/>
    </location>
</feature>
<sequence length="90" mass="9326">MRRLLASTLLTAIAVLGAAGTAAAADGPQSSASDPFLAAIVGSPQGPNQQTQVSHNEQHKSQRVSQHHVKSSSPQGQKSYSHTHEQSSNG</sequence>
<organism evidence="3 4">
    <name type="scientific">Saccharopolyspora shandongensis</name>
    <dbReference type="NCBI Taxonomy" id="418495"/>
    <lineage>
        <taxon>Bacteria</taxon>
        <taxon>Bacillati</taxon>
        <taxon>Actinomycetota</taxon>
        <taxon>Actinomycetes</taxon>
        <taxon>Pseudonocardiales</taxon>
        <taxon>Pseudonocardiaceae</taxon>
        <taxon>Saccharopolyspora</taxon>
    </lineage>
</organism>
<evidence type="ECO:0000256" key="2">
    <source>
        <dbReference type="SAM" id="SignalP"/>
    </source>
</evidence>
<evidence type="ECO:0000256" key="1">
    <source>
        <dbReference type="SAM" id="MobiDB-lite"/>
    </source>
</evidence>
<evidence type="ECO:0000313" key="3">
    <source>
        <dbReference type="EMBL" id="SDZ37668.1"/>
    </source>
</evidence>
<reference evidence="4" key="1">
    <citation type="submission" date="2016-10" db="EMBL/GenBank/DDBJ databases">
        <authorList>
            <person name="Varghese N."/>
            <person name="Submissions S."/>
        </authorList>
    </citation>
    <scope>NUCLEOTIDE SEQUENCE [LARGE SCALE GENOMIC DNA]</scope>
    <source>
        <strain evidence="4">CGMCC 4.3530</strain>
    </source>
</reference>
<feature type="signal peptide" evidence="2">
    <location>
        <begin position="1"/>
        <end position="24"/>
    </location>
</feature>
<dbReference type="EMBL" id="FNOK01000065">
    <property type="protein sequence ID" value="SDZ37668.1"/>
    <property type="molecule type" value="Genomic_DNA"/>
</dbReference>
<feature type="compositionally biased region" description="Polar residues" evidence="1">
    <location>
        <begin position="45"/>
        <end position="55"/>
    </location>
</feature>
<keyword evidence="4" id="KW-1185">Reference proteome</keyword>